<accession>A0ABS5S5H8</accession>
<evidence type="ECO:0000259" key="1">
    <source>
        <dbReference type="Pfam" id="PF13649"/>
    </source>
</evidence>
<organism evidence="2 3">
    <name type="scientific">Aequorivita echinoideorum</name>
    <dbReference type="NCBI Taxonomy" id="1549647"/>
    <lineage>
        <taxon>Bacteria</taxon>
        <taxon>Pseudomonadati</taxon>
        <taxon>Bacteroidota</taxon>
        <taxon>Flavobacteriia</taxon>
        <taxon>Flavobacteriales</taxon>
        <taxon>Flavobacteriaceae</taxon>
        <taxon>Aequorivita</taxon>
    </lineage>
</organism>
<dbReference type="Pfam" id="PF13649">
    <property type="entry name" value="Methyltransf_25"/>
    <property type="match status" value="1"/>
</dbReference>
<evidence type="ECO:0000313" key="2">
    <source>
        <dbReference type="EMBL" id="MBT0608439.1"/>
    </source>
</evidence>
<dbReference type="GO" id="GO:0008168">
    <property type="term" value="F:methyltransferase activity"/>
    <property type="evidence" value="ECO:0007669"/>
    <property type="project" value="UniProtKB-KW"/>
</dbReference>
<keyword evidence="2" id="KW-0808">Transferase</keyword>
<feature type="domain" description="Methyltransferase" evidence="1">
    <location>
        <begin position="81"/>
        <end position="189"/>
    </location>
</feature>
<dbReference type="Proteomes" id="UP001297092">
    <property type="component" value="Unassembled WGS sequence"/>
</dbReference>
<comment type="caution">
    <text evidence="2">The sequence shown here is derived from an EMBL/GenBank/DDBJ whole genome shotgun (WGS) entry which is preliminary data.</text>
</comment>
<dbReference type="CDD" id="cd02440">
    <property type="entry name" value="AdoMet_MTases"/>
    <property type="match status" value="1"/>
</dbReference>
<dbReference type="SUPFAM" id="SSF53335">
    <property type="entry name" value="S-adenosyl-L-methionine-dependent methyltransferases"/>
    <property type="match status" value="1"/>
</dbReference>
<name>A0ABS5S5H8_9FLAO</name>
<dbReference type="PANTHER" id="PTHR43591">
    <property type="entry name" value="METHYLTRANSFERASE"/>
    <property type="match status" value="1"/>
</dbReference>
<dbReference type="Gene3D" id="3.40.50.150">
    <property type="entry name" value="Vaccinia Virus protein VP39"/>
    <property type="match status" value="1"/>
</dbReference>
<protein>
    <submittedName>
        <fullName evidence="2">Methyltransferase domain-containing protein</fullName>
    </submittedName>
</protein>
<gene>
    <name evidence="2" type="ORF">KIV10_09615</name>
</gene>
<evidence type="ECO:0000313" key="3">
    <source>
        <dbReference type="Proteomes" id="UP001297092"/>
    </source>
</evidence>
<dbReference type="RefSeq" id="WP_214113310.1">
    <property type="nucleotide sequence ID" value="NZ_JAHCTB010000004.1"/>
</dbReference>
<sequence length="292" mass="34367">MYKFNFSKIFNGQKTISEKDLDLKFLEYDKKHILRTVNLNDIPFKEYRIGGKISYAEWAHVIGLFQTLIYEILDRKSNNYILDIGCGTGLLAMSCQNYIEDSGLYIGLDVSKSNIDFCKSHFTNSKLRFHHFDVNNAMYANNQESKYKPWAIESDKMNLVTALSVWTHLNEEDAIFYFKEIFRVLKKGGKALITFFYLDNLYYESLDYRKNKKGQFHNTSQSDWIFDTKAYNSDNWFYPSQLNIPENAIGINKFGLEKLLEHSGLKIVKYYPGNWKEIPGLYFQDIFVFEKP</sequence>
<reference evidence="2 3" key="1">
    <citation type="submission" date="2021-05" db="EMBL/GenBank/DDBJ databases">
        <title>Aequorivita echinoideorum JCM 30378 genome.</title>
        <authorList>
            <person name="Zhang H."/>
            <person name="Li C."/>
        </authorList>
    </citation>
    <scope>NUCLEOTIDE SEQUENCE [LARGE SCALE GENOMIC DNA]</scope>
    <source>
        <strain evidence="2 3">JCM30378</strain>
    </source>
</reference>
<dbReference type="InterPro" id="IPR041698">
    <property type="entry name" value="Methyltransf_25"/>
</dbReference>
<dbReference type="InterPro" id="IPR029063">
    <property type="entry name" value="SAM-dependent_MTases_sf"/>
</dbReference>
<proteinExistence type="predicted"/>
<keyword evidence="2" id="KW-0489">Methyltransferase</keyword>
<keyword evidence="3" id="KW-1185">Reference proteome</keyword>
<dbReference type="GO" id="GO:0032259">
    <property type="term" value="P:methylation"/>
    <property type="evidence" value="ECO:0007669"/>
    <property type="project" value="UniProtKB-KW"/>
</dbReference>
<dbReference type="EMBL" id="JAHCTB010000004">
    <property type="protein sequence ID" value="MBT0608439.1"/>
    <property type="molecule type" value="Genomic_DNA"/>
</dbReference>